<evidence type="ECO:0000256" key="1">
    <source>
        <dbReference type="SAM" id="MobiDB-lite"/>
    </source>
</evidence>
<dbReference type="EMBL" id="AF224336">
    <property type="protein sequence ID" value="AAF86926.1"/>
    <property type="molecule type" value="Genomic_DNA"/>
</dbReference>
<evidence type="ECO:0000313" key="2">
    <source>
        <dbReference type="EMBL" id="AAF86926.1"/>
    </source>
</evidence>
<dbReference type="KEGG" id="vg:1732687"/>
<protein>
    <submittedName>
        <fullName evidence="2">p52K</fullName>
    </submittedName>
</protein>
<evidence type="ECO:0000313" key="3">
    <source>
        <dbReference type="Proteomes" id="UP000009247"/>
    </source>
</evidence>
<sequence>MHSLLKSIHSESTKLDSTPDVGDMTSQQVYAEQLEKEESKVPQRNLFRDGSMNDYVKDTTYYSGKAVKLDPRTRLVPDDFREEFPGFSAAVNHMKAAELKLDADSTERYEVSHQDTINNIIKSMVLRPETLMGVTYLQNILQRLEDPNGVDVALVMRHLYMLALNWDGELRNILTEIGDKKYEWLRDIVAMTHAILNELHDVNEIVAAINVTLVKLAVAVSTKVAGGIPSASRATRTMSLFGRIIVELLRNAMSIGTVRRNNRPSMRVSLADQVGMTDSQYLSSLKNILEANTDDGY</sequence>
<dbReference type="RefSeq" id="NP_062437.1">
    <property type="nucleotide sequence ID" value="NC_002501.1"/>
</dbReference>
<dbReference type="OrthoDB" id="6886at10239"/>
<name>Q9III1_ADEF1</name>
<reference evidence="2 3" key="1">
    <citation type="journal article" date="2000" name="J. Gen. Virol.">
        <title>DNA sequence of frog adenovirus.</title>
        <authorList>
            <person name="Davison A.J."/>
            <person name="Wright K.M."/>
            <person name="Harrach B."/>
        </authorList>
    </citation>
    <scope>NUCLEOTIDE SEQUENCE [LARGE SCALE GENOMIC DNA]</scope>
    <source>
        <strain evidence="3">ATCC VR-896</strain>
    </source>
</reference>
<dbReference type="InterPro" id="IPR004292">
    <property type="entry name" value="L1-like"/>
</dbReference>
<organismHost>
    <name type="scientific">Lithobates pipiens</name>
    <name type="common">Northern leopard frog</name>
    <name type="synonym">Rana pipiens</name>
    <dbReference type="NCBI Taxonomy" id="8404"/>
</organismHost>
<dbReference type="Proteomes" id="UP000009247">
    <property type="component" value="Segment"/>
</dbReference>
<dbReference type="GeneID" id="1732687"/>
<organism evidence="2 3">
    <name type="scientific">Frog adenovirus 1 (strain ATCC VR-896)</name>
    <name type="common">FrAdV-1</name>
    <dbReference type="NCBI Taxonomy" id="114102"/>
    <lineage>
        <taxon>Viruses</taxon>
        <taxon>Varidnaviria</taxon>
        <taxon>Bamfordvirae</taxon>
        <taxon>Preplasmiviricota</taxon>
        <taxon>Polisuviricotina</taxon>
        <taxon>Pharingeaviricetes</taxon>
        <taxon>Rowavirales</taxon>
        <taxon>Adenoviridae</taxon>
        <taxon>Siadenovirus</taxon>
        <taxon>Siadenovirus ranae</taxon>
        <taxon>Frog adenovirus</taxon>
    </lineage>
</organism>
<keyword evidence="3" id="KW-1185">Reference proteome</keyword>
<feature type="region of interest" description="Disordered" evidence="1">
    <location>
        <begin position="1"/>
        <end position="22"/>
    </location>
</feature>
<proteinExistence type="predicted"/>
<dbReference type="Pfam" id="PF03052">
    <property type="entry name" value="Adeno_52K"/>
    <property type="match status" value="1"/>
</dbReference>
<accession>Q9III1</accession>